<gene>
    <name evidence="2" type="ORF">ABH15_05230</name>
</gene>
<accession>A0A498GY45</accession>
<organism evidence="2 3">
    <name type="scientific">Methanoculleus taiwanensis</name>
    <dbReference type="NCBI Taxonomy" id="1550565"/>
    <lineage>
        <taxon>Archaea</taxon>
        <taxon>Methanobacteriati</taxon>
        <taxon>Methanobacteriota</taxon>
        <taxon>Stenosarchaea group</taxon>
        <taxon>Methanomicrobia</taxon>
        <taxon>Methanomicrobiales</taxon>
        <taxon>Methanomicrobiaceae</taxon>
        <taxon>Methanoculleus</taxon>
    </lineage>
</organism>
<evidence type="ECO:0000313" key="3">
    <source>
        <dbReference type="Proteomes" id="UP000290932"/>
    </source>
</evidence>
<dbReference type="RefSeq" id="WP_128693334.1">
    <property type="nucleotide sequence ID" value="NZ_LHQS01000002.1"/>
</dbReference>
<dbReference type="OrthoDB" id="324613at2157"/>
<sequence length="169" mass="18489">MVNDSGQLYTMEGVAAGLVMIITAYFVLNTTSIYTPGDTHITDMQLEQLASDALAMMDTPEAEGAESPLHSFVRLNDGAGFRTMFLDCCKLRAGGIDDNLHMNATIFYCDRSHDEIKSYSFGLSDVATGRESAVRVSRWVQLNTRPSGAPGTVSNQYPVLLVEVLVWRG</sequence>
<dbReference type="Pfam" id="PF23959">
    <property type="entry name" value="DUF7288"/>
    <property type="match status" value="1"/>
</dbReference>
<keyword evidence="1" id="KW-0472">Membrane</keyword>
<evidence type="ECO:0000313" key="2">
    <source>
        <dbReference type="EMBL" id="RXE55651.1"/>
    </source>
</evidence>
<dbReference type="EMBL" id="LHQS01000002">
    <property type="protein sequence ID" value="RXE55651.1"/>
    <property type="molecule type" value="Genomic_DNA"/>
</dbReference>
<reference evidence="2 3" key="1">
    <citation type="journal article" date="2015" name="Int. J. Syst. Evol. Microbiol.">
        <title>Methanoculleus taiwanensis sp. nov., a methanogen isolated from deep marine sediment at the deformation front area near Taiwan.</title>
        <authorList>
            <person name="Weng C.Y."/>
            <person name="Chen S.C."/>
            <person name="Lai M.C."/>
            <person name="Wu S.Y."/>
            <person name="Lin S."/>
            <person name="Yang T.F."/>
            <person name="Chen P.C."/>
        </authorList>
    </citation>
    <scope>NUCLEOTIDE SEQUENCE [LARGE SCALE GENOMIC DNA]</scope>
    <source>
        <strain evidence="2 3">CYW4</strain>
    </source>
</reference>
<dbReference type="InterPro" id="IPR055712">
    <property type="entry name" value="DUF7288"/>
</dbReference>
<dbReference type="AlphaFoldDB" id="A0A498GY45"/>
<feature type="transmembrane region" description="Helical" evidence="1">
    <location>
        <begin position="6"/>
        <end position="28"/>
    </location>
</feature>
<comment type="caution">
    <text evidence="2">The sequence shown here is derived from an EMBL/GenBank/DDBJ whole genome shotgun (WGS) entry which is preliminary data.</text>
</comment>
<proteinExistence type="predicted"/>
<keyword evidence="1" id="KW-1133">Transmembrane helix</keyword>
<keyword evidence="1" id="KW-0812">Transmembrane</keyword>
<name>A0A498GY45_9EURY</name>
<dbReference type="Proteomes" id="UP000290932">
    <property type="component" value="Unassembled WGS sequence"/>
</dbReference>
<keyword evidence="3" id="KW-1185">Reference proteome</keyword>
<protein>
    <submittedName>
        <fullName evidence="2">Uncharacterized protein</fullName>
    </submittedName>
</protein>
<evidence type="ECO:0000256" key="1">
    <source>
        <dbReference type="SAM" id="Phobius"/>
    </source>
</evidence>